<keyword evidence="7 11" id="KW-0479">Metal-binding</keyword>
<keyword evidence="10 11" id="KW-0464">Manganese</keyword>
<dbReference type="InterPro" id="IPR002755">
    <property type="entry name" value="DNA_primase_S"/>
</dbReference>
<sequence length="372" mass="43085">MSPRELSNEFFLKKIISTYYAQRPLEEPPYLHKREVALHSLEDNVYIRHLNFPSMKELYTYITKVKTPLHLYYSSAIYGNPSANSMDEKDWQGSELMFDIDADSFPDCNRVLSLCIGENRVYEGKIEACSDGSEPETHIELSFDCITRAFHEAVKLYQILREELGFRAIRAYFSGSKGFHIKVYDSEVYDLTSDERREILSYVKQESLNVNPIIPVTSKGYVLLFKEEVGLRKRLLNIILKYGLPYEDMKNYIRIEYDQVKAILQDLSVKVDPVVTVDLSRLSRFGYSLNCRSGLRVTPIDFEKTSDLNLSMFNPWSGYLTVKPLIDASLNYYGVKFKLRRGEETRLPALIGVYLLLKRIVVLIDTRDFGVS</sequence>
<dbReference type="GO" id="GO:0003899">
    <property type="term" value="F:DNA-directed RNA polymerase activity"/>
    <property type="evidence" value="ECO:0007669"/>
    <property type="project" value="UniProtKB-UniRule"/>
</dbReference>
<keyword evidence="3 11" id="KW-0639">Primosome</keyword>
<dbReference type="Pfam" id="PF01896">
    <property type="entry name" value="DNA_primase_S"/>
    <property type="match status" value="1"/>
</dbReference>
<evidence type="ECO:0000256" key="2">
    <source>
        <dbReference type="ARBA" id="ARBA00022478"/>
    </source>
</evidence>
<evidence type="ECO:0000256" key="9">
    <source>
        <dbReference type="ARBA" id="ARBA00023163"/>
    </source>
</evidence>
<dbReference type="GO" id="GO:0046872">
    <property type="term" value="F:metal ion binding"/>
    <property type="evidence" value="ECO:0007669"/>
    <property type="project" value="UniProtKB-KW"/>
</dbReference>
<evidence type="ECO:0000256" key="10">
    <source>
        <dbReference type="ARBA" id="ARBA00023211"/>
    </source>
</evidence>
<dbReference type="EMBL" id="DTBP01000039">
    <property type="protein sequence ID" value="HGQ74360.1"/>
    <property type="molecule type" value="Genomic_DNA"/>
</dbReference>
<keyword evidence="2 11" id="KW-0240">DNA-directed RNA polymerase</keyword>
<evidence type="ECO:0000256" key="7">
    <source>
        <dbReference type="ARBA" id="ARBA00022723"/>
    </source>
</evidence>
<dbReference type="InterPro" id="IPR023639">
    <property type="entry name" value="DNA_primase_ssu_PriS"/>
</dbReference>
<organism evidence="15">
    <name type="scientific">Staphylothermus marinus</name>
    <dbReference type="NCBI Taxonomy" id="2280"/>
    <lineage>
        <taxon>Archaea</taxon>
        <taxon>Thermoproteota</taxon>
        <taxon>Thermoprotei</taxon>
        <taxon>Desulfurococcales</taxon>
        <taxon>Desulfurococcaceae</taxon>
        <taxon>Staphylothermus</taxon>
    </lineage>
</organism>
<evidence type="ECO:0000313" key="15">
    <source>
        <dbReference type="EMBL" id="HGQ74360.1"/>
    </source>
</evidence>
<evidence type="ECO:0000256" key="5">
    <source>
        <dbReference type="ARBA" id="ARBA00022695"/>
    </source>
</evidence>
<evidence type="ECO:0000256" key="1">
    <source>
        <dbReference type="ARBA" id="ARBA00009762"/>
    </source>
</evidence>
<reference evidence="15" key="1">
    <citation type="journal article" date="2020" name="mSystems">
        <title>Genome- and Community-Level Interaction Insights into Carbon Utilization and Element Cycling Functions of Hydrothermarchaeota in Hydrothermal Sediment.</title>
        <authorList>
            <person name="Zhou Z."/>
            <person name="Liu Y."/>
            <person name="Xu W."/>
            <person name="Pan J."/>
            <person name="Luo Z.H."/>
            <person name="Li M."/>
        </authorList>
    </citation>
    <scope>NUCLEOTIDE SEQUENCE [LARGE SCALE GENOMIC DNA]</scope>
    <source>
        <strain evidence="14">SpSt-638</strain>
        <strain evidence="15">SpSt-648</strain>
    </source>
</reference>
<evidence type="ECO:0000256" key="6">
    <source>
        <dbReference type="ARBA" id="ARBA00022705"/>
    </source>
</evidence>
<name>A0A7C4JLZ4_STAMA</name>
<comment type="cofactor">
    <cofactor evidence="11">
        <name>Mg(2+)</name>
        <dbReference type="ChEBI" id="CHEBI:18420"/>
    </cofactor>
    <cofactor evidence="11">
        <name>Mn(2+)</name>
        <dbReference type="ChEBI" id="CHEBI:29035"/>
    </cofactor>
</comment>
<proteinExistence type="inferred from homology"/>
<keyword evidence="9 11" id="KW-0804">Transcription</keyword>
<feature type="active site" evidence="11">
    <location>
        <position position="272"/>
    </location>
</feature>
<feature type="active site" evidence="11">
    <location>
        <position position="101"/>
    </location>
</feature>
<comment type="similarity">
    <text evidence="1 11 12">Belongs to the eukaryotic-type primase small subunit family.</text>
</comment>
<gene>
    <name evidence="11" type="primary">priS</name>
    <name evidence="14" type="ORF">ENU09_03005</name>
    <name evidence="15" type="ORF">ENU20_04720</name>
</gene>
<comment type="function">
    <text evidence="13">RNA polymerase that catalyzes the synthesis of short RNA molecules used as primers for DNA polymerase during DNA replication.</text>
</comment>
<dbReference type="Gene3D" id="3.90.920.10">
    <property type="entry name" value="DNA primase, PRIM domain"/>
    <property type="match status" value="1"/>
</dbReference>
<dbReference type="HAMAP" id="MF_00700">
    <property type="entry name" value="DNA_primase_sml_arc"/>
    <property type="match status" value="1"/>
</dbReference>
<dbReference type="AlphaFoldDB" id="A0A7C4JLZ4"/>
<dbReference type="EMBL" id="DTBE01000077">
    <property type="protein sequence ID" value="HGQ59665.1"/>
    <property type="molecule type" value="Genomic_DNA"/>
</dbReference>
<dbReference type="GO" id="GO:0000428">
    <property type="term" value="C:DNA-directed RNA polymerase complex"/>
    <property type="evidence" value="ECO:0007669"/>
    <property type="project" value="UniProtKB-KW"/>
</dbReference>
<protein>
    <recommendedName>
        <fullName evidence="11">DNA primase small subunit PriS</fullName>
        <ecNumber evidence="11">2.7.7.-</ecNumber>
    </recommendedName>
</protein>
<evidence type="ECO:0000256" key="13">
    <source>
        <dbReference type="RuleBase" id="RU004224"/>
    </source>
</evidence>
<dbReference type="PANTHER" id="PTHR10536">
    <property type="entry name" value="DNA PRIMASE SMALL SUBUNIT"/>
    <property type="match status" value="1"/>
</dbReference>
<dbReference type="GO" id="GO:1990077">
    <property type="term" value="C:primosome complex"/>
    <property type="evidence" value="ECO:0007669"/>
    <property type="project" value="UniProtKB-KW"/>
</dbReference>
<keyword evidence="5 11" id="KW-0548">Nucleotidyltransferase</keyword>
<evidence type="ECO:0000313" key="14">
    <source>
        <dbReference type="EMBL" id="HGQ59665.1"/>
    </source>
</evidence>
<evidence type="ECO:0000256" key="4">
    <source>
        <dbReference type="ARBA" id="ARBA00022679"/>
    </source>
</evidence>
<evidence type="ECO:0000256" key="12">
    <source>
        <dbReference type="RuleBase" id="RU003514"/>
    </source>
</evidence>
<dbReference type="EC" id="2.7.7.-" evidence="11"/>
<dbReference type="SUPFAM" id="SSF56747">
    <property type="entry name" value="Prim-pol domain"/>
    <property type="match status" value="1"/>
</dbReference>
<keyword evidence="8 11" id="KW-0460">Magnesium</keyword>
<keyword evidence="6 11" id="KW-0235">DNA replication</keyword>
<dbReference type="GO" id="GO:0006269">
    <property type="term" value="P:DNA replication, synthesis of primer"/>
    <property type="evidence" value="ECO:0007669"/>
    <property type="project" value="UniProtKB-UniRule"/>
</dbReference>
<evidence type="ECO:0000256" key="3">
    <source>
        <dbReference type="ARBA" id="ARBA00022515"/>
    </source>
</evidence>
<comment type="caution">
    <text evidence="15">The sequence shown here is derived from an EMBL/GenBank/DDBJ whole genome shotgun (WGS) entry which is preliminary data.</text>
</comment>
<comment type="subunit">
    <text evidence="11">Heterodimer of a small subunit (PriS) and a large subunit (PriL).</text>
</comment>
<feature type="active site" evidence="11">
    <location>
        <position position="99"/>
    </location>
</feature>
<evidence type="ECO:0000256" key="8">
    <source>
        <dbReference type="ARBA" id="ARBA00022842"/>
    </source>
</evidence>
<evidence type="ECO:0000256" key="11">
    <source>
        <dbReference type="HAMAP-Rule" id="MF_00700"/>
    </source>
</evidence>
<accession>A0A7C4JLZ4</accession>
<keyword evidence="4 11" id="KW-0808">Transferase</keyword>
<comment type="function">
    <text evidence="11">Catalytic subunit of DNA primase, an RNA polymerase that catalyzes the synthesis of short RNA molecules used as primers for DNA polymerase during DNA replication. The small subunit contains the primase catalytic core and has DNA synthesis activity on its own. Binding to the large subunit stabilizes and modulates the activity, increasing the rate of DNA synthesis while decreasing the length of the DNA fragments, and conferring RNA synthesis capability. The DNA polymerase activity may enable DNA primase to also catalyze primer extension after primer synthesis. May also play a role in DNA repair.</text>
</comment>